<organism evidence="1 4">
    <name type="scientific">Labilibaculum euxinus</name>
    <dbReference type="NCBI Taxonomy" id="2686357"/>
    <lineage>
        <taxon>Bacteria</taxon>
        <taxon>Pseudomonadati</taxon>
        <taxon>Bacteroidota</taxon>
        <taxon>Bacteroidia</taxon>
        <taxon>Marinilabiliales</taxon>
        <taxon>Marinifilaceae</taxon>
        <taxon>Labilibaculum</taxon>
    </lineage>
</organism>
<dbReference type="RefSeq" id="WP_156197239.1">
    <property type="nucleotide sequence ID" value="NZ_QTZN02000065.1"/>
</dbReference>
<comment type="caution">
    <text evidence="1">The sequence shown here is derived from an EMBL/GenBank/DDBJ whole genome shotgun (WGS) entry which is preliminary data.</text>
</comment>
<accession>A0A7M4DB54</accession>
<protein>
    <submittedName>
        <fullName evidence="1">Uncharacterized protein</fullName>
    </submittedName>
</protein>
<sequence length="118" mass="13915">MTQGLNMHNDKMSTKKENIIIDLIEDSVIASRIFDNIEKILDCNGLIINSWYPIVYLMGIDLDKIITKNQHLQDEYLETFEMYIKKENSNRDTAVLVYKKFDDMVKEHLKQFPSLRVS</sequence>
<dbReference type="EMBL" id="QTZN02000065">
    <property type="protein sequence ID" value="MVB09088.1"/>
    <property type="molecule type" value="Genomic_DNA"/>
</dbReference>
<dbReference type="EMBL" id="WOTW01000065">
    <property type="protein sequence ID" value="MUP39883.1"/>
    <property type="molecule type" value="Genomic_DNA"/>
</dbReference>
<reference evidence="1 4" key="2">
    <citation type="submission" date="2019-12" db="EMBL/GenBank/DDBJ databases">
        <title>Draft genome sequence of Labilibaculum sp. strain 44 isolated from deep waters of Black Sea.</title>
        <authorList>
            <person name="Yadav S."/>
            <person name="Villanueva L."/>
        </authorList>
    </citation>
    <scope>NUCLEOTIDE SEQUENCE [LARGE SCALE GENOMIC DNA]</scope>
    <source>
        <strain evidence="1 4">44</strain>
    </source>
</reference>
<gene>
    <name evidence="2" type="ORF">DWB62_018885</name>
    <name evidence="1" type="ORF">GNY23_18885</name>
</gene>
<proteinExistence type="predicted"/>
<evidence type="ECO:0000313" key="1">
    <source>
        <dbReference type="EMBL" id="MUP39883.1"/>
    </source>
</evidence>
<dbReference type="Proteomes" id="UP000285951">
    <property type="component" value="Unassembled WGS sequence"/>
</dbReference>
<evidence type="ECO:0000313" key="2">
    <source>
        <dbReference type="EMBL" id="MVB09088.1"/>
    </source>
</evidence>
<reference evidence="2 3" key="1">
    <citation type="submission" date="2019-11" db="EMBL/GenBank/DDBJ databases">
        <title>Draft genome sequence of Labilibaculum sp. strain SYP isolated from Black Sea.</title>
        <authorList>
            <person name="Yadav S."/>
            <person name="Villanueva L."/>
        </authorList>
    </citation>
    <scope>NUCLEOTIDE SEQUENCE [LARGE SCALE GENOMIC DNA]</scope>
    <source>
        <strain evidence="2 3">44</strain>
    </source>
</reference>
<dbReference type="Proteomes" id="UP000462449">
    <property type="component" value="Unassembled WGS sequence"/>
</dbReference>
<evidence type="ECO:0000313" key="4">
    <source>
        <dbReference type="Proteomes" id="UP000462449"/>
    </source>
</evidence>
<dbReference type="AlphaFoldDB" id="A0A7M4DB54"/>
<evidence type="ECO:0000313" key="3">
    <source>
        <dbReference type="Proteomes" id="UP000285951"/>
    </source>
</evidence>
<name>A0A7M4DB54_9BACT</name>
<keyword evidence="3" id="KW-1185">Reference proteome</keyword>